<proteinExistence type="predicted"/>
<name>A0A1G2KTT6_9BACT</name>
<dbReference type="Proteomes" id="UP000178510">
    <property type="component" value="Unassembled WGS sequence"/>
</dbReference>
<organism evidence="1 2">
    <name type="scientific">Candidatus Sungbacteria bacterium RIFCSPHIGHO2_02_FULL_52_23</name>
    <dbReference type="NCBI Taxonomy" id="1802274"/>
    <lineage>
        <taxon>Bacteria</taxon>
        <taxon>Candidatus Sungiibacteriota</taxon>
    </lineage>
</organism>
<accession>A0A1G2KTT6</accession>
<dbReference type="AlphaFoldDB" id="A0A1G2KTT6"/>
<dbReference type="STRING" id="1802274.A3J58_01035"/>
<dbReference type="EMBL" id="MHQM01000038">
    <property type="protein sequence ID" value="OHA02826.1"/>
    <property type="molecule type" value="Genomic_DNA"/>
</dbReference>
<gene>
    <name evidence="1" type="ORF">A3J58_01035</name>
</gene>
<sequence>MATTTTGVAIDKSVKLIAIQFSIPNPAAMPPSLRYLPQETGKERQRRKELPPGLLVVPETPRVQIVDFVAQIAGLGYKLVSAIAQERPDLVPGVVLPPRNRARYVLIPNQDVERGRAAPDLKVLMEGLMELCLGAMWTVKAYINPYCEGDVECLDLFCLEIVLGTRQPFCDRDGRPLMARPRDANGKTIRDATPQPIVPDFLMKVVDGELALVSNI</sequence>
<evidence type="ECO:0000313" key="2">
    <source>
        <dbReference type="Proteomes" id="UP000178510"/>
    </source>
</evidence>
<protein>
    <submittedName>
        <fullName evidence="1">Uncharacterized protein</fullName>
    </submittedName>
</protein>
<reference evidence="1 2" key="1">
    <citation type="journal article" date="2016" name="Nat. Commun.">
        <title>Thousands of microbial genomes shed light on interconnected biogeochemical processes in an aquifer system.</title>
        <authorList>
            <person name="Anantharaman K."/>
            <person name="Brown C.T."/>
            <person name="Hug L.A."/>
            <person name="Sharon I."/>
            <person name="Castelle C.J."/>
            <person name="Probst A.J."/>
            <person name="Thomas B.C."/>
            <person name="Singh A."/>
            <person name="Wilkins M.J."/>
            <person name="Karaoz U."/>
            <person name="Brodie E.L."/>
            <person name="Williams K.H."/>
            <person name="Hubbard S.S."/>
            <person name="Banfield J.F."/>
        </authorList>
    </citation>
    <scope>NUCLEOTIDE SEQUENCE [LARGE SCALE GENOMIC DNA]</scope>
</reference>
<evidence type="ECO:0000313" key="1">
    <source>
        <dbReference type="EMBL" id="OHA02826.1"/>
    </source>
</evidence>
<comment type="caution">
    <text evidence="1">The sequence shown here is derived from an EMBL/GenBank/DDBJ whole genome shotgun (WGS) entry which is preliminary data.</text>
</comment>